<dbReference type="InterPro" id="IPR001279">
    <property type="entry name" value="Metallo-B-lactamas"/>
</dbReference>
<evidence type="ECO:0000313" key="1">
    <source>
        <dbReference type="EMBL" id="RHW48547.1"/>
    </source>
</evidence>
<protein>
    <submittedName>
        <fullName evidence="1">MBL fold metallo-hydrolase</fullName>
    </submittedName>
</protein>
<dbReference type="InterPro" id="IPR058121">
    <property type="entry name" value="WalJ/YycJ"/>
</dbReference>
<evidence type="ECO:0000313" key="2">
    <source>
        <dbReference type="Proteomes" id="UP000284822"/>
    </source>
</evidence>
<dbReference type="RefSeq" id="WP_118908831.1">
    <property type="nucleotide sequence ID" value="NZ_CP031513.1"/>
</dbReference>
<name>A0A347STD8_9LACO</name>
<dbReference type="InterPro" id="IPR036866">
    <property type="entry name" value="RibonucZ/Hydroxyglut_hydro"/>
</dbReference>
<reference evidence="1 2" key="1">
    <citation type="submission" date="2018-07" db="EMBL/GenBank/DDBJ databases">
        <title>Genome sequences of six Lactobacillus spp. isolated from bumble bee guts.</title>
        <authorList>
            <person name="Motta E.V.S."/>
            <person name="Moran N.A."/>
        </authorList>
    </citation>
    <scope>NUCLEOTIDE SEQUENCE [LARGE SCALE GENOMIC DNA]</scope>
    <source>
        <strain evidence="1 2">LV-8.1</strain>
    </source>
</reference>
<dbReference type="GO" id="GO:0016787">
    <property type="term" value="F:hydrolase activity"/>
    <property type="evidence" value="ECO:0007669"/>
    <property type="project" value="UniProtKB-KW"/>
</dbReference>
<dbReference type="Pfam" id="PF12706">
    <property type="entry name" value="Lactamase_B_2"/>
    <property type="match status" value="1"/>
</dbReference>
<keyword evidence="1" id="KW-0378">Hydrolase</keyword>
<gene>
    <name evidence="1" type="ORF">DS832_01410</name>
</gene>
<dbReference type="SUPFAM" id="SSF56281">
    <property type="entry name" value="Metallo-hydrolase/oxidoreductase"/>
    <property type="match status" value="1"/>
</dbReference>
<dbReference type="PANTHER" id="PTHR47619">
    <property type="entry name" value="METALLO-HYDROLASE YYCJ-RELATED"/>
    <property type="match status" value="1"/>
</dbReference>
<dbReference type="PANTHER" id="PTHR47619:SF1">
    <property type="entry name" value="EXODEOXYRIBONUCLEASE WALJ"/>
    <property type="match status" value="1"/>
</dbReference>
<dbReference type="SMART" id="SM00849">
    <property type="entry name" value="Lactamase_B"/>
    <property type="match status" value="1"/>
</dbReference>
<proteinExistence type="predicted"/>
<organism evidence="1 2">
    <name type="scientific">Bombilactobacillus bombi</name>
    <dbReference type="NCBI Taxonomy" id="1303590"/>
    <lineage>
        <taxon>Bacteria</taxon>
        <taxon>Bacillati</taxon>
        <taxon>Bacillota</taxon>
        <taxon>Bacilli</taxon>
        <taxon>Lactobacillales</taxon>
        <taxon>Lactobacillaceae</taxon>
        <taxon>Bombilactobacillus</taxon>
    </lineage>
</organism>
<sequence>MNDDQLQVSILASSSQGNSLLIKTPQQQILIDAGLSGKKIKNLLASIGQDITKIDAILVTHEHSDHIRGVGVLARRYGLNIYANQKTWQAMLPKIGKVPPEQQHCFEANSVINIGGIDIESFSVSHDAVDPQFYNVHYAGKSFVDLTDTGYVSDQVKYIIQNADGILMECNHDLQMLRDGLYPWSLKQRIISDEGHLSNLDGAQALCDVIGNQTHQVFLGHLSPENNFKTLAHETVVDVLTKEDLGVNHDFFLHDTDPEQATKLTTI</sequence>
<dbReference type="KEGG" id="lbm:DS830_07300"/>
<dbReference type="AlphaFoldDB" id="A0A347STD8"/>
<dbReference type="InterPro" id="IPR052533">
    <property type="entry name" value="WalJ/YycJ-like"/>
</dbReference>
<dbReference type="Proteomes" id="UP000284822">
    <property type="component" value="Unassembled WGS sequence"/>
</dbReference>
<comment type="caution">
    <text evidence="1">The sequence shown here is derived from an EMBL/GenBank/DDBJ whole genome shotgun (WGS) entry which is preliminary data.</text>
</comment>
<dbReference type="EMBL" id="QOCS01000004">
    <property type="protein sequence ID" value="RHW48547.1"/>
    <property type="molecule type" value="Genomic_DNA"/>
</dbReference>
<accession>A0A347STD8</accession>
<dbReference type="Gene3D" id="3.60.15.10">
    <property type="entry name" value="Ribonuclease Z/Hydroxyacylglutathione hydrolase-like"/>
    <property type="match status" value="1"/>
</dbReference>
<dbReference type="CDD" id="cd07733">
    <property type="entry name" value="YycJ-like_MBL-fold"/>
    <property type="match status" value="1"/>
</dbReference>